<feature type="region of interest" description="Disordered" evidence="10">
    <location>
        <begin position="325"/>
        <end position="344"/>
    </location>
</feature>
<evidence type="ECO:0000256" key="2">
    <source>
        <dbReference type="ARBA" id="ARBA00022527"/>
    </source>
</evidence>
<keyword evidence="2" id="KW-0723">Serine/threonine-protein kinase</keyword>
<evidence type="ECO:0000256" key="1">
    <source>
        <dbReference type="ARBA" id="ARBA00012513"/>
    </source>
</evidence>
<dbReference type="InterPro" id="IPR011009">
    <property type="entry name" value="Kinase-like_dom_sf"/>
</dbReference>
<keyword evidence="3" id="KW-0808">Transferase</keyword>
<evidence type="ECO:0000256" key="7">
    <source>
        <dbReference type="ARBA" id="ARBA00047899"/>
    </source>
</evidence>
<dbReference type="EC" id="2.7.11.1" evidence="1"/>
<evidence type="ECO:0000256" key="3">
    <source>
        <dbReference type="ARBA" id="ARBA00022679"/>
    </source>
</evidence>
<evidence type="ECO:0000313" key="13">
    <source>
        <dbReference type="Proteomes" id="UP000249794"/>
    </source>
</evidence>
<accession>A0A2W4XPY6</accession>
<evidence type="ECO:0000256" key="8">
    <source>
        <dbReference type="ARBA" id="ARBA00048679"/>
    </source>
</evidence>
<proteinExistence type="predicted"/>
<dbReference type="Proteomes" id="UP000249794">
    <property type="component" value="Unassembled WGS sequence"/>
</dbReference>
<dbReference type="Pfam" id="PF00069">
    <property type="entry name" value="Pkinase"/>
    <property type="match status" value="1"/>
</dbReference>
<evidence type="ECO:0000256" key="10">
    <source>
        <dbReference type="SAM" id="MobiDB-lite"/>
    </source>
</evidence>
<reference evidence="12 13" key="2">
    <citation type="submission" date="2018-06" db="EMBL/GenBank/DDBJ databases">
        <title>Metagenomic assembly of (sub)arctic Cyanobacteria and their associated microbiome from non-axenic cultures.</title>
        <authorList>
            <person name="Baurain D."/>
        </authorList>
    </citation>
    <scope>NUCLEOTIDE SEQUENCE [LARGE SCALE GENOMIC DNA]</scope>
    <source>
        <strain evidence="12">ULC027bin1</strain>
    </source>
</reference>
<dbReference type="Gene3D" id="1.10.510.10">
    <property type="entry name" value="Transferase(Phosphotransferase) domain 1"/>
    <property type="match status" value="1"/>
</dbReference>
<dbReference type="GO" id="GO:0004674">
    <property type="term" value="F:protein serine/threonine kinase activity"/>
    <property type="evidence" value="ECO:0007669"/>
    <property type="project" value="UniProtKB-KW"/>
</dbReference>
<gene>
    <name evidence="12" type="ORF">DCF15_05770</name>
</gene>
<feature type="domain" description="Protein kinase" evidence="11">
    <location>
        <begin position="10"/>
        <end position="276"/>
    </location>
</feature>
<evidence type="ECO:0000259" key="11">
    <source>
        <dbReference type="PROSITE" id="PS50011"/>
    </source>
</evidence>
<keyword evidence="6 9" id="KW-0067">ATP-binding</keyword>
<name>A0A2W4XPY6_9CYAN</name>
<dbReference type="InterPro" id="IPR017441">
    <property type="entry name" value="Protein_kinase_ATP_BS"/>
</dbReference>
<comment type="catalytic activity">
    <reaction evidence="7">
        <text>L-threonyl-[protein] + ATP = O-phospho-L-threonyl-[protein] + ADP + H(+)</text>
        <dbReference type="Rhea" id="RHEA:46608"/>
        <dbReference type="Rhea" id="RHEA-COMP:11060"/>
        <dbReference type="Rhea" id="RHEA-COMP:11605"/>
        <dbReference type="ChEBI" id="CHEBI:15378"/>
        <dbReference type="ChEBI" id="CHEBI:30013"/>
        <dbReference type="ChEBI" id="CHEBI:30616"/>
        <dbReference type="ChEBI" id="CHEBI:61977"/>
        <dbReference type="ChEBI" id="CHEBI:456216"/>
        <dbReference type="EC" id="2.7.11.1"/>
    </reaction>
</comment>
<protein>
    <recommendedName>
        <fullName evidence="1">non-specific serine/threonine protein kinase</fullName>
        <ecNumber evidence="1">2.7.11.1</ecNumber>
    </recommendedName>
</protein>
<keyword evidence="5" id="KW-0418">Kinase</keyword>
<comment type="catalytic activity">
    <reaction evidence="8">
        <text>L-seryl-[protein] + ATP = O-phospho-L-seryl-[protein] + ADP + H(+)</text>
        <dbReference type="Rhea" id="RHEA:17989"/>
        <dbReference type="Rhea" id="RHEA-COMP:9863"/>
        <dbReference type="Rhea" id="RHEA-COMP:11604"/>
        <dbReference type="ChEBI" id="CHEBI:15378"/>
        <dbReference type="ChEBI" id="CHEBI:29999"/>
        <dbReference type="ChEBI" id="CHEBI:30616"/>
        <dbReference type="ChEBI" id="CHEBI:83421"/>
        <dbReference type="ChEBI" id="CHEBI:456216"/>
        <dbReference type="EC" id="2.7.11.1"/>
    </reaction>
</comment>
<evidence type="ECO:0000256" key="5">
    <source>
        <dbReference type="ARBA" id="ARBA00022777"/>
    </source>
</evidence>
<dbReference type="InterPro" id="IPR008271">
    <property type="entry name" value="Ser/Thr_kinase_AS"/>
</dbReference>
<keyword evidence="4 9" id="KW-0547">Nucleotide-binding</keyword>
<dbReference type="PANTHER" id="PTHR24363:SF0">
    <property type="entry name" value="SERINE_THREONINE KINASE LIKE DOMAIN CONTAINING 1"/>
    <property type="match status" value="1"/>
</dbReference>
<evidence type="ECO:0000256" key="6">
    <source>
        <dbReference type="ARBA" id="ARBA00022840"/>
    </source>
</evidence>
<dbReference type="PANTHER" id="PTHR24363">
    <property type="entry name" value="SERINE/THREONINE PROTEIN KINASE"/>
    <property type="match status" value="1"/>
</dbReference>
<dbReference type="SUPFAM" id="SSF56112">
    <property type="entry name" value="Protein kinase-like (PK-like)"/>
    <property type="match status" value="1"/>
</dbReference>
<dbReference type="SMART" id="SM00220">
    <property type="entry name" value="S_TKc"/>
    <property type="match status" value="1"/>
</dbReference>
<comment type="caution">
    <text evidence="12">The sequence shown here is derived from an EMBL/GenBank/DDBJ whole genome shotgun (WGS) entry which is preliminary data.</text>
</comment>
<evidence type="ECO:0000313" key="12">
    <source>
        <dbReference type="EMBL" id="PZO58307.1"/>
    </source>
</evidence>
<dbReference type="CDD" id="cd14014">
    <property type="entry name" value="STKc_PknB_like"/>
    <property type="match status" value="1"/>
</dbReference>
<dbReference type="AlphaFoldDB" id="A0A2W4XPY6"/>
<evidence type="ECO:0000256" key="9">
    <source>
        <dbReference type="PROSITE-ProRule" id="PRU10141"/>
    </source>
</evidence>
<sequence>MSATLLSNRYKVLNVLGNGGFGTTFLVEDTQMPSNRRCVLKQLKPIHDETPELRQLIQDRFQREAATLEMLGEAHEQIPCLYAYFSEAEQFYLVQEWIDGVTTAQKVQQEGRQSEQAVKAMIADSLDAIAFIHSKGIVHRDIKPDNIILRHQDTKPILIDFGAVKETMNTVINSQNYSTRSIVVGTPGYMPIEQISGRPVYASDIYSLGMTAIYMLTGKIPQEIVSDPTSGQLLWRKHSPNVSLGFADFLDHAIHSSAQNRFSTVQAMQAALKPLTTDTAQTQISQLPDSHANGIQPSSTQPMVSSLPTPATTNTNTLVVAPADIHSSYQPPTPSDNKPASSSKNACNYSGSTFSFQQC</sequence>
<dbReference type="PROSITE" id="PS00108">
    <property type="entry name" value="PROTEIN_KINASE_ST"/>
    <property type="match status" value="1"/>
</dbReference>
<dbReference type="EMBL" id="QBMP01000038">
    <property type="protein sequence ID" value="PZO58307.1"/>
    <property type="molecule type" value="Genomic_DNA"/>
</dbReference>
<dbReference type="InterPro" id="IPR000719">
    <property type="entry name" value="Prot_kinase_dom"/>
</dbReference>
<organism evidence="12 13">
    <name type="scientific">Phormidesmis priestleyi</name>
    <dbReference type="NCBI Taxonomy" id="268141"/>
    <lineage>
        <taxon>Bacteria</taxon>
        <taxon>Bacillati</taxon>
        <taxon>Cyanobacteriota</taxon>
        <taxon>Cyanophyceae</taxon>
        <taxon>Leptolyngbyales</taxon>
        <taxon>Leptolyngbyaceae</taxon>
        <taxon>Phormidesmis</taxon>
    </lineage>
</organism>
<dbReference type="PROSITE" id="PS50011">
    <property type="entry name" value="PROTEIN_KINASE_DOM"/>
    <property type="match status" value="1"/>
</dbReference>
<evidence type="ECO:0000256" key="4">
    <source>
        <dbReference type="ARBA" id="ARBA00022741"/>
    </source>
</evidence>
<feature type="binding site" evidence="9">
    <location>
        <position position="41"/>
    </location>
    <ligand>
        <name>ATP</name>
        <dbReference type="ChEBI" id="CHEBI:30616"/>
    </ligand>
</feature>
<reference evidence="13" key="1">
    <citation type="submission" date="2018-04" db="EMBL/GenBank/DDBJ databases">
        <authorList>
            <person name="Cornet L."/>
        </authorList>
    </citation>
    <scope>NUCLEOTIDE SEQUENCE [LARGE SCALE GENOMIC DNA]</scope>
</reference>
<dbReference type="PROSITE" id="PS00107">
    <property type="entry name" value="PROTEIN_KINASE_ATP"/>
    <property type="match status" value="1"/>
</dbReference>
<feature type="compositionally biased region" description="Polar residues" evidence="10">
    <location>
        <begin position="327"/>
        <end position="344"/>
    </location>
</feature>
<dbReference type="GO" id="GO:0005524">
    <property type="term" value="F:ATP binding"/>
    <property type="evidence" value="ECO:0007669"/>
    <property type="project" value="UniProtKB-UniRule"/>
</dbReference>